<dbReference type="InterPro" id="IPR003439">
    <property type="entry name" value="ABC_transporter-like_ATP-bd"/>
</dbReference>
<keyword evidence="2" id="KW-0547">Nucleotide-binding</keyword>
<dbReference type="GO" id="GO:0005524">
    <property type="term" value="F:ATP binding"/>
    <property type="evidence" value="ECO:0007669"/>
    <property type="project" value="UniProtKB-KW"/>
</dbReference>
<dbReference type="PANTHER" id="PTHR42798:SF7">
    <property type="entry name" value="ALPHA-D-RIBOSE 1-METHYLPHOSPHONATE 5-TRIPHOSPHATE SYNTHASE SUBUNIT PHNL"/>
    <property type="match status" value="1"/>
</dbReference>
<dbReference type="HOGENOM" id="CLU_000604_1_22_14"/>
<reference evidence="5 6" key="1">
    <citation type="journal article" date="2014" name="Genome Biol. Evol.">
        <title>Molecular evolution of the substrate utilization strategies and putative virulence factors in mosquito-associated Spiroplasma species.</title>
        <authorList>
            <person name="Chang T.H."/>
            <person name="Lo W.S."/>
            <person name="Ku C."/>
            <person name="Chen L.L."/>
            <person name="Kuo C.H."/>
        </authorList>
    </citation>
    <scope>NUCLEOTIDE SEQUENCE [LARGE SCALE GENOMIC DNA]</scope>
    <source>
        <strain evidence="5">AES-1</strain>
    </source>
</reference>
<dbReference type="KEGG" id="scq:SCULI_v1c01940"/>
<evidence type="ECO:0000259" key="4">
    <source>
        <dbReference type="PROSITE" id="PS50893"/>
    </source>
</evidence>
<dbReference type="AlphaFoldDB" id="W6A6N1"/>
<evidence type="ECO:0000313" key="5">
    <source>
        <dbReference type="EMBL" id="AHI52535.1"/>
    </source>
</evidence>
<dbReference type="PATRIC" id="fig|1276246.3.peg.193"/>
<feature type="domain" description="ABC transporter" evidence="4">
    <location>
        <begin position="5"/>
        <end position="234"/>
    </location>
</feature>
<gene>
    <name evidence="5" type="ORF">SCULI_v1c01940</name>
</gene>
<protein>
    <submittedName>
        <fullName evidence="5">ABC transporter ATP-binding protein</fullName>
    </submittedName>
</protein>
<dbReference type="GO" id="GO:0016887">
    <property type="term" value="F:ATP hydrolysis activity"/>
    <property type="evidence" value="ECO:0007669"/>
    <property type="project" value="InterPro"/>
</dbReference>
<dbReference type="SMART" id="SM00382">
    <property type="entry name" value="AAA"/>
    <property type="match status" value="1"/>
</dbReference>
<dbReference type="OrthoDB" id="9802264at2"/>
<comment type="similarity">
    <text evidence="1">Belongs to the ABC transporter superfamily.</text>
</comment>
<proteinExistence type="inferred from homology"/>
<dbReference type="Pfam" id="PF00005">
    <property type="entry name" value="ABC_tran"/>
    <property type="match status" value="1"/>
</dbReference>
<dbReference type="PROSITE" id="PS50893">
    <property type="entry name" value="ABC_TRANSPORTER_2"/>
    <property type="match status" value="1"/>
</dbReference>
<organism evidence="5 6">
    <name type="scientific">Spiroplasma culicicola AES-1</name>
    <dbReference type="NCBI Taxonomy" id="1276246"/>
    <lineage>
        <taxon>Bacteria</taxon>
        <taxon>Bacillati</taxon>
        <taxon>Mycoplasmatota</taxon>
        <taxon>Mollicutes</taxon>
        <taxon>Entomoplasmatales</taxon>
        <taxon>Spiroplasmataceae</taxon>
        <taxon>Spiroplasma</taxon>
    </lineage>
</organism>
<keyword evidence="3 5" id="KW-0067">ATP-binding</keyword>
<dbReference type="PANTHER" id="PTHR42798">
    <property type="entry name" value="LIPOPROTEIN-RELEASING SYSTEM ATP-BINDING PROTEIN LOLD"/>
    <property type="match status" value="1"/>
</dbReference>
<dbReference type="eggNOG" id="COG1136">
    <property type="taxonomic scope" value="Bacteria"/>
</dbReference>
<evidence type="ECO:0000256" key="1">
    <source>
        <dbReference type="ARBA" id="ARBA00005417"/>
    </source>
</evidence>
<evidence type="ECO:0000256" key="2">
    <source>
        <dbReference type="ARBA" id="ARBA00022741"/>
    </source>
</evidence>
<dbReference type="Proteomes" id="UP000019267">
    <property type="component" value="Chromosome"/>
</dbReference>
<dbReference type="InterPro" id="IPR003593">
    <property type="entry name" value="AAA+_ATPase"/>
</dbReference>
<evidence type="ECO:0000313" key="6">
    <source>
        <dbReference type="Proteomes" id="UP000019267"/>
    </source>
</evidence>
<dbReference type="InterPro" id="IPR017871">
    <property type="entry name" value="ABC_transporter-like_CS"/>
</dbReference>
<dbReference type="PROSITE" id="PS00211">
    <property type="entry name" value="ABC_TRANSPORTER_1"/>
    <property type="match status" value="1"/>
</dbReference>
<dbReference type="SUPFAM" id="SSF52540">
    <property type="entry name" value="P-loop containing nucleoside triphosphate hydrolases"/>
    <property type="match status" value="1"/>
</dbReference>
<sequence length="239" mass="26994">MKKIIELKDVTKNKILENINLEIQENEIIAIMGNSGVGKTTLLNIMSGLEEINSGTVNINEVLINTLKGSQLTKFRSQNIGYIFQDYKLVDFLSVRDNITFIEDINKISIDKAKVDLLIKKLRIDKILKNKITQLSGGQKQRVAIARSIIGNNKLIFADEPTGALDPLTRNEIINELVKNAQEFSKTLIIVTHDPYVALQTNKIIFLNNKNINDIVNTQDLTEKQILNKLESLHNEISN</sequence>
<name>W6A6N1_9MOLU</name>
<dbReference type="Gene3D" id="3.40.50.300">
    <property type="entry name" value="P-loop containing nucleotide triphosphate hydrolases"/>
    <property type="match status" value="1"/>
</dbReference>
<dbReference type="EMBL" id="CP006681">
    <property type="protein sequence ID" value="AHI52535.1"/>
    <property type="molecule type" value="Genomic_DNA"/>
</dbReference>
<accession>W6A6N1</accession>
<dbReference type="InterPro" id="IPR027417">
    <property type="entry name" value="P-loop_NTPase"/>
</dbReference>
<dbReference type="RefSeq" id="WP_025362777.1">
    <property type="nucleotide sequence ID" value="NZ_CP006681.1"/>
</dbReference>
<evidence type="ECO:0000256" key="3">
    <source>
        <dbReference type="ARBA" id="ARBA00022840"/>
    </source>
</evidence>
<dbReference type="STRING" id="1276246.SCULI_v1c01940"/>
<keyword evidence="6" id="KW-1185">Reference proteome</keyword>